<evidence type="ECO:0000256" key="1">
    <source>
        <dbReference type="SAM" id="MobiDB-lite"/>
    </source>
</evidence>
<feature type="compositionally biased region" description="Low complexity" evidence="1">
    <location>
        <begin position="458"/>
        <end position="476"/>
    </location>
</feature>
<feature type="compositionally biased region" description="Low complexity" evidence="1">
    <location>
        <begin position="147"/>
        <end position="158"/>
    </location>
</feature>
<protein>
    <submittedName>
        <fullName evidence="2">Uncharacterized protein</fullName>
    </submittedName>
</protein>
<comment type="caution">
    <text evidence="2">The sequence shown here is derived from an EMBL/GenBank/DDBJ whole genome shotgun (WGS) entry which is preliminary data.</text>
</comment>
<dbReference type="Proteomes" id="UP000748756">
    <property type="component" value="Unassembled WGS sequence"/>
</dbReference>
<organism evidence="2 3">
    <name type="scientific">Linnemannia schmuckeri</name>
    <dbReference type="NCBI Taxonomy" id="64567"/>
    <lineage>
        <taxon>Eukaryota</taxon>
        <taxon>Fungi</taxon>
        <taxon>Fungi incertae sedis</taxon>
        <taxon>Mucoromycota</taxon>
        <taxon>Mortierellomycotina</taxon>
        <taxon>Mortierellomycetes</taxon>
        <taxon>Mortierellales</taxon>
        <taxon>Mortierellaceae</taxon>
        <taxon>Linnemannia</taxon>
    </lineage>
</organism>
<dbReference type="EMBL" id="JAAAUQ010000083">
    <property type="protein sequence ID" value="KAF9155103.1"/>
    <property type="molecule type" value="Genomic_DNA"/>
</dbReference>
<feature type="region of interest" description="Disordered" evidence="1">
    <location>
        <begin position="224"/>
        <end position="273"/>
    </location>
</feature>
<keyword evidence="3" id="KW-1185">Reference proteome</keyword>
<name>A0A9P5S4Q8_9FUNG</name>
<evidence type="ECO:0000313" key="2">
    <source>
        <dbReference type="EMBL" id="KAF9155103.1"/>
    </source>
</evidence>
<feature type="region of interest" description="Disordered" evidence="1">
    <location>
        <begin position="137"/>
        <end position="170"/>
    </location>
</feature>
<proteinExistence type="predicted"/>
<reference evidence="2" key="1">
    <citation type="journal article" date="2020" name="Fungal Divers.">
        <title>Resolving the Mortierellaceae phylogeny through synthesis of multi-gene phylogenetics and phylogenomics.</title>
        <authorList>
            <person name="Vandepol N."/>
            <person name="Liber J."/>
            <person name="Desiro A."/>
            <person name="Na H."/>
            <person name="Kennedy M."/>
            <person name="Barry K."/>
            <person name="Grigoriev I.V."/>
            <person name="Miller A.N."/>
            <person name="O'Donnell K."/>
            <person name="Stajich J.E."/>
            <person name="Bonito G."/>
        </authorList>
    </citation>
    <scope>NUCLEOTIDE SEQUENCE</scope>
    <source>
        <strain evidence="2">NRRL 6426</strain>
    </source>
</reference>
<evidence type="ECO:0000313" key="3">
    <source>
        <dbReference type="Proteomes" id="UP000748756"/>
    </source>
</evidence>
<sequence length="607" mass="66150">MGSKLDNFDTLCQQVFLPSKSADDEGSAHPSVTTSVQETALSLLSRAQIYEVQTPLTSTSTTPESAQNDRQYYRIHLEELEDRHQQQKVRDILIQAIDPSLLVILPYDRNLSGYSSKTRTEATEAPLETAVVLDMGGLSSPEPSAGSVPTTVSSTTNSKPDKTDPAASTDIDDTVSKTMLLVSVKEWLRLTGRIRFWRAESHRIKTAQREVVLDGLLEERWRTATSSATPSTPISSPPHSSGSLTAAALTPQSLPSSTVSSPSTASSVPASPCASAVPPTLTKLSTYKQPFQEHQLESLVQFMTAYGDEPSATSILRGLLDLARRQLTDTTVLSWTFDRANLTEQKPEVTVAFLDLIARLGLELVNPSAFETGKQQQQQDAIKPSAAIPTTSYSSVASDATAVGTPKATTPVQSTDLTWTFGTRIDDRRLEYWIHHLQQSTLPVARVDHQSLLPSTASFAPTSSNNNATAISSGSSGPEQKPNLIPQAIRKRFLQDRQTIPAGTIQPLTNIDTNPHSNAKSNNTITRDPTFVLATSRYALSSSSSSISQGTGLFVNVKKDVKDLARWTSTCGGRLDWIWAWLFSSFQRSRHEAKSASRKPRPNDENV</sequence>
<feature type="region of interest" description="Disordered" evidence="1">
    <location>
        <begin position="505"/>
        <end position="524"/>
    </location>
</feature>
<accession>A0A9P5S4Q8</accession>
<dbReference type="AlphaFoldDB" id="A0A9P5S4Q8"/>
<feature type="region of interest" description="Disordered" evidence="1">
    <location>
        <begin position="458"/>
        <end position="482"/>
    </location>
</feature>
<feature type="compositionally biased region" description="Polar residues" evidence="1">
    <location>
        <begin position="506"/>
        <end position="524"/>
    </location>
</feature>
<dbReference type="OrthoDB" id="2435625at2759"/>
<gene>
    <name evidence="2" type="ORF">BG015_011071</name>
</gene>